<dbReference type="InterPro" id="IPR018181">
    <property type="entry name" value="Heat_shock_70_CS"/>
</dbReference>
<dbReference type="InterPro" id="IPR029048">
    <property type="entry name" value="HSP70_C_sf"/>
</dbReference>
<dbReference type="Pfam" id="PF00012">
    <property type="entry name" value="HSP70"/>
    <property type="match status" value="1"/>
</dbReference>
<dbReference type="GO" id="GO:0005525">
    <property type="term" value="F:GTP binding"/>
    <property type="evidence" value="ECO:0007669"/>
    <property type="project" value="UniProtKB-KW"/>
</dbReference>
<dbReference type="InterPro" id="IPR056729">
    <property type="entry name" value="GMPPB_C"/>
</dbReference>
<dbReference type="Gene3D" id="3.90.550.10">
    <property type="entry name" value="Spore Coat Polysaccharide Biosynthesis Protein SpsA, Chain A"/>
    <property type="match status" value="1"/>
</dbReference>
<feature type="region of interest" description="Disordered" evidence="10">
    <location>
        <begin position="1248"/>
        <end position="1282"/>
    </location>
</feature>
<dbReference type="InterPro" id="IPR043129">
    <property type="entry name" value="ATPase_NBD"/>
</dbReference>
<reference evidence="13 14" key="1">
    <citation type="journal article" date="2017" name="Mycologia">
        <title>Bifiguratus adelaidae, gen. et sp. nov., a new member of Mucoromycotina in endophytic and soil-dwelling habitats.</title>
        <authorList>
            <person name="Torres-Cruz T.J."/>
            <person name="Billingsley Tobias T.L."/>
            <person name="Almatruk M."/>
            <person name="Hesse C."/>
            <person name="Kuske C.R."/>
            <person name="Desiro A."/>
            <person name="Benucci G.M."/>
            <person name="Bonito G."/>
            <person name="Stajich J.E."/>
            <person name="Dunlap C."/>
            <person name="Arnold A.E."/>
            <person name="Porras-Alfaro A."/>
        </authorList>
    </citation>
    <scope>NUCLEOTIDE SEQUENCE [LARGE SCALE GENOMIC DNA]</scope>
    <source>
        <strain evidence="13 14">AZ0501</strain>
    </source>
</reference>
<proteinExistence type="inferred from homology"/>
<dbReference type="SUPFAM" id="SSF51161">
    <property type="entry name" value="Trimeric LpxA-like enzymes"/>
    <property type="match status" value="1"/>
</dbReference>
<evidence type="ECO:0000256" key="10">
    <source>
        <dbReference type="SAM" id="MobiDB-lite"/>
    </source>
</evidence>
<evidence type="ECO:0000256" key="9">
    <source>
        <dbReference type="HAMAP-Rule" id="MF_03003"/>
    </source>
</evidence>
<comment type="subcellular location">
    <subcellularLocation>
        <location evidence="9">Cytoplasm</location>
    </subcellularLocation>
</comment>
<keyword evidence="7 9" id="KW-0648">Protein biosynthesis</keyword>
<evidence type="ECO:0000256" key="4">
    <source>
        <dbReference type="ARBA" id="ARBA00022741"/>
    </source>
</evidence>
<protein>
    <recommendedName>
        <fullName evidence="9">Eukaryotic translation initiation factor 3 subunit D</fullName>
        <shortName evidence="9">eIF3d</shortName>
    </recommendedName>
</protein>
<dbReference type="Gene3D" id="3.90.640.10">
    <property type="entry name" value="Actin, Chain A, domain 4"/>
    <property type="match status" value="1"/>
</dbReference>
<dbReference type="NCBIfam" id="NF001413">
    <property type="entry name" value="PRK00290.1"/>
    <property type="match status" value="1"/>
</dbReference>
<evidence type="ECO:0000313" key="14">
    <source>
        <dbReference type="Proteomes" id="UP000242875"/>
    </source>
</evidence>
<dbReference type="InterPro" id="IPR012725">
    <property type="entry name" value="Chaperone_DnaK"/>
</dbReference>
<evidence type="ECO:0000256" key="2">
    <source>
        <dbReference type="ARBA" id="ARBA00022540"/>
    </source>
</evidence>
<feature type="region of interest" description="RNA gate" evidence="9">
    <location>
        <begin position="1422"/>
        <end position="1436"/>
    </location>
</feature>
<evidence type="ECO:0000313" key="13">
    <source>
        <dbReference type="EMBL" id="OZJ06253.1"/>
    </source>
</evidence>
<comment type="subunit">
    <text evidence="9">Component of the eukaryotic translation initiation factor 3 (eIF-3) complex.</text>
</comment>
<comment type="function">
    <text evidence="8">Required for the assembly of iron-sulfur (Fe/S) clusters in mitochondria. Assisted by the DnaJ-like co-chaperone jac1 and the nucleotide exchange factor mge1, it mediates ATP-dependent Fe-S cluster transfer from the scaffold proteins isu1/isu2 to grx5.</text>
</comment>
<dbReference type="PRINTS" id="PR00301">
    <property type="entry name" value="HEATSHOCK70"/>
</dbReference>
<dbReference type="GO" id="GO:0098808">
    <property type="term" value="F:mRNA cap binding"/>
    <property type="evidence" value="ECO:0007669"/>
    <property type="project" value="UniProtKB-UniRule"/>
</dbReference>
<dbReference type="InterPro" id="IPR029044">
    <property type="entry name" value="Nucleotide-diphossugar_trans"/>
</dbReference>
<evidence type="ECO:0000259" key="11">
    <source>
        <dbReference type="Pfam" id="PF00483"/>
    </source>
</evidence>
<feature type="domain" description="Nucleotidyl transferase" evidence="11">
    <location>
        <begin position="7"/>
        <end position="220"/>
    </location>
</feature>
<name>A0A261Y6N2_9FUNG</name>
<comment type="similarity">
    <text evidence="9">Belongs to the eIF-3 subunit D family.</text>
</comment>
<dbReference type="SUPFAM" id="SSF53448">
    <property type="entry name" value="Nucleotide-diphospho-sugar transferases"/>
    <property type="match status" value="1"/>
</dbReference>
<dbReference type="EMBL" id="MVBO01000005">
    <property type="protein sequence ID" value="OZJ06253.1"/>
    <property type="molecule type" value="Genomic_DNA"/>
</dbReference>
<dbReference type="InterPro" id="IPR011004">
    <property type="entry name" value="Trimer_LpxA-like_sf"/>
</dbReference>
<dbReference type="GO" id="GO:0003743">
    <property type="term" value="F:translation initiation factor activity"/>
    <property type="evidence" value="ECO:0007669"/>
    <property type="project" value="UniProtKB-UniRule"/>
</dbReference>
<dbReference type="HAMAP" id="MF_03003">
    <property type="entry name" value="eIF3d"/>
    <property type="match status" value="1"/>
</dbReference>
<dbReference type="OrthoDB" id="16538at2759"/>
<comment type="function">
    <text evidence="9">mRNA cap-binding component of the eukaryotic translation initiation factor 3 (eIF-3) complex, which is involved in protein synthesis of a specialized repertoire of mRNAs and, together with other initiation factors, stimulates binding of mRNA and methionyl-tRNAi to the 40S ribosome. The eIF-3 complex specifically targets and initiates translation of a subset of mRNAs involved in cell proliferation. In the eIF-3 complex, eif3d specifically recognizes and binds the 7-methylguanosine cap of a subset of mRNAs.</text>
</comment>
<dbReference type="InterPro" id="IPR005835">
    <property type="entry name" value="NTP_transferase_dom"/>
</dbReference>
<feature type="compositionally biased region" description="Polar residues" evidence="10">
    <location>
        <begin position="1248"/>
        <end position="1260"/>
    </location>
</feature>
<dbReference type="GO" id="GO:0016740">
    <property type="term" value="F:transferase activity"/>
    <property type="evidence" value="ECO:0007669"/>
    <property type="project" value="UniProtKB-KW"/>
</dbReference>
<dbReference type="GO" id="GO:0140662">
    <property type="term" value="F:ATP-dependent protein folding chaperone"/>
    <property type="evidence" value="ECO:0007669"/>
    <property type="project" value="InterPro"/>
</dbReference>
<evidence type="ECO:0000256" key="1">
    <source>
        <dbReference type="ARBA" id="ARBA00022490"/>
    </source>
</evidence>
<dbReference type="HAMAP" id="MF_00332">
    <property type="entry name" value="DnaK"/>
    <property type="match status" value="1"/>
</dbReference>
<dbReference type="Pfam" id="PF00483">
    <property type="entry name" value="NTP_transferase"/>
    <property type="match status" value="1"/>
</dbReference>
<dbReference type="Pfam" id="PF05091">
    <property type="entry name" value="eIF-3_zeta"/>
    <property type="match status" value="1"/>
</dbReference>
<keyword evidence="14" id="KW-1185">Reference proteome</keyword>
<dbReference type="PROSITE" id="PS00329">
    <property type="entry name" value="HSP70_2"/>
    <property type="match status" value="1"/>
</dbReference>
<dbReference type="FunFam" id="3.30.420.40:FF:000004">
    <property type="entry name" value="Molecular chaperone DnaK"/>
    <property type="match status" value="1"/>
</dbReference>
<evidence type="ECO:0000256" key="6">
    <source>
        <dbReference type="ARBA" id="ARBA00022884"/>
    </source>
</evidence>
<keyword evidence="3" id="KW-0808">Transferase</keyword>
<dbReference type="GO" id="GO:0005852">
    <property type="term" value="C:eukaryotic translation initiation factor 3 complex"/>
    <property type="evidence" value="ECO:0007669"/>
    <property type="project" value="UniProtKB-UniRule"/>
</dbReference>
<dbReference type="GO" id="GO:0002191">
    <property type="term" value="P:cap-dependent translational initiation"/>
    <property type="evidence" value="ECO:0007669"/>
    <property type="project" value="UniProtKB-UniRule"/>
</dbReference>
<dbReference type="GO" id="GO:0005524">
    <property type="term" value="F:ATP binding"/>
    <property type="evidence" value="ECO:0007669"/>
    <property type="project" value="UniProtKB-KW"/>
</dbReference>
<dbReference type="InterPro" id="IPR018357">
    <property type="entry name" value="Hexapep_transf_CS"/>
</dbReference>
<keyword evidence="2 9" id="KW-0396">Initiation factor</keyword>
<comment type="caution">
    <text evidence="13">The sequence shown here is derived from an EMBL/GenBank/DDBJ whole genome shotgun (WGS) entry which is preliminary data.</text>
</comment>
<dbReference type="Gene3D" id="3.30.420.40">
    <property type="match status" value="3"/>
</dbReference>
<keyword evidence="4" id="KW-0547">Nucleotide-binding</keyword>
<dbReference type="GO" id="GO:0001732">
    <property type="term" value="P:formation of cytoplasmic translation initiation complex"/>
    <property type="evidence" value="ECO:0007669"/>
    <property type="project" value="UniProtKB-UniRule"/>
</dbReference>
<comment type="domain">
    <text evidence="9">The RNA gate region regulates mRNA cap recognition to prevent promiscuous mRNA-binding before assembly of eif3d into the full eukaryotic translation initiation factor 3 (eIF-3) complex.</text>
</comment>
<dbReference type="InterPro" id="IPR013126">
    <property type="entry name" value="Hsp_70_fam"/>
</dbReference>
<organism evidence="13 14">
    <name type="scientific">Bifiguratus adelaidae</name>
    <dbReference type="NCBI Taxonomy" id="1938954"/>
    <lineage>
        <taxon>Eukaryota</taxon>
        <taxon>Fungi</taxon>
        <taxon>Fungi incertae sedis</taxon>
        <taxon>Mucoromycota</taxon>
        <taxon>Mucoromycotina</taxon>
        <taxon>Endogonomycetes</taxon>
        <taxon>Endogonales</taxon>
        <taxon>Endogonales incertae sedis</taxon>
        <taxon>Bifiguratus</taxon>
    </lineage>
</organism>
<dbReference type="Gene3D" id="1.20.1270.10">
    <property type="match status" value="1"/>
</dbReference>
<dbReference type="GO" id="GO:0033290">
    <property type="term" value="C:eukaryotic 48S preinitiation complex"/>
    <property type="evidence" value="ECO:0007669"/>
    <property type="project" value="UniProtKB-UniRule"/>
</dbReference>
<evidence type="ECO:0000256" key="7">
    <source>
        <dbReference type="ARBA" id="ARBA00022917"/>
    </source>
</evidence>
<dbReference type="FunFam" id="3.30.30.30:FF:000003">
    <property type="entry name" value="Heat shock protein 9"/>
    <property type="match status" value="1"/>
</dbReference>
<feature type="domain" description="Mannose-1-phosphate guanyltransferase C-terminal" evidence="12">
    <location>
        <begin position="287"/>
        <end position="375"/>
    </location>
</feature>
<dbReference type="Proteomes" id="UP000242875">
    <property type="component" value="Unassembled WGS sequence"/>
</dbReference>
<dbReference type="Pfam" id="PF25087">
    <property type="entry name" value="GMPPB_C"/>
    <property type="match status" value="1"/>
</dbReference>
<dbReference type="Gene3D" id="3.30.30.30">
    <property type="match status" value="1"/>
</dbReference>
<evidence type="ECO:0000259" key="12">
    <source>
        <dbReference type="Pfam" id="PF25087"/>
    </source>
</evidence>
<dbReference type="PANTHER" id="PTHR19375">
    <property type="entry name" value="HEAT SHOCK PROTEIN 70KDA"/>
    <property type="match status" value="1"/>
</dbReference>
<dbReference type="PROSITE" id="PS01036">
    <property type="entry name" value="HSP70_3"/>
    <property type="match status" value="1"/>
</dbReference>
<dbReference type="PROSITE" id="PS00101">
    <property type="entry name" value="HEXAPEP_TRANSFERASES"/>
    <property type="match status" value="1"/>
</dbReference>
<dbReference type="GO" id="GO:0051082">
    <property type="term" value="F:unfolded protein binding"/>
    <property type="evidence" value="ECO:0007669"/>
    <property type="project" value="InterPro"/>
</dbReference>
<dbReference type="Gene3D" id="2.60.34.10">
    <property type="entry name" value="Substrate Binding Domain Of DNAk, Chain A, domain 1"/>
    <property type="match status" value="1"/>
</dbReference>
<dbReference type="SUPFAM" id="SSF53067">
    <property type="entry name" value="Actin-like ATPase domain"/>
    <property type="match status" value="2"/>
</dbReference>
<feature type="region of interest" description="Disordered" evidence="10">
    <location>
        <begin position="1143"/>
        <end position="1201"/>
    </location>
</feature>
<evidence type="ECO:0000256" key="8">
    <source>
        <dbReference type="ARBA" id="ARBA00059314"/>
    </source>
</evidence>
<evidence type="ECO:0000256" key="3">
    <source>
        <dbReference type="ARBA" id="ARBA00022679"/>
    </source>
</evidence>
<dbReference type="FunFam" id="3.30.420.40:FF:000020">
    <property type="entry name" value="Chaperone protein HscA homolog"/>
    <property type="match status" value="1"/>
</dbReference>
<feature type="compositionally biased region" description="Basic and acidic residues" evidence="10">
    <location>
        <begin position="1153"/>
        <end position="1171"/>
    </location>
</feature>
<dbReference type="FunFam" id="3.90.640.10:FF:000003">
    <property type="entry name" value="Molecular chaperone DnaK"/>
    <property type="match status" value="1"/>
</dbReference>
<dbReference type="CDD" id="cd06428">
    <property type="entry name" value="M1P_guanylylT_A_like_N"/>
    <property type="match status" value="1"/>
</dbReference>
<dbReference type="GO" id="GO:0016282">
    <property type="term" value="C:eukaryotic 43S preinitiation complex"/>
    <property type="evidence" value="ECO:0007669"/>
    <property type="project" value="UniProtKB-UniRule"/>
</dbReference>
<gene>
    <name evidence="13" type="ORF">BZG36_00796</name>
</gene>
<dbReference type="InterPro" id="IPR029047">
    <property type="entry name" value="HSP70_peptide-bd_sf"/>
</dbReference>
<evidence type="ECO:0000256" key="5">
    <source>
        <dbReference type="ARBA" id="ARBA00022840"/>
    </source>
</evidence>
<dbReference type="SUPFAM" id="SSF100920">
    <property type="entry name" value="Heat shock protein 70kD (HSP70), peptide-binding domain"/>
    <property type="match status" value="1"/>
</dbReference>
<keyword evidence="1 9" id="KW-0963">Cytoplasm</keyword>
<sequence>MGSSNYKAIILVGGPSRGTRFRPLSLDVPKPLFPVAGKPIIWHHMAALSKVEGLTEVLLIGFFEDRVFENFLQQVATEFPDMNVRYLREYQALGTAGGIYHFRDEIMRGDPQQFFVLHADVACTFPLNEMMTAHMKHRGLCTMLGTKVPRDQANKFGTIVANSETNEVLHYVEKPDAFISNLISCGVYLFDAAVFAEIKKALDRKKDPNNEENDYLMTSSDDRLRLEQDLLRPLSEAKKLYVYETTDFWRQIKTAGSSVPANAAYLEQLLKKDPSYLTAPSANGPEIVGAVYIHPSAQVDPKAKIGPNVSIGPRAVIGKGVRIRDSIILDNAHIGAGSCILHAVVGWDSKIGQWARVEGSPVVGHNTTILSKNGLKSQSITILGSETPKHVKPQSSISRFLLDTSAPVKVLVPTLIIQAILHPRLQKLDFKTLNLVLYTHHAVWFSVVTAIGFLEAPIKFEAPTVTREQLLDVGRHVFSALNKAEVLLSVVGLDLFYIWRQHVNNMGLKVNKVMMTATLVPAALSLLWQAGYTLPRLMKRAGVQVKGKQVEESQVHLVHVVTEIIKLGGLAVAGLRYGTTNSCVAVMEGKAPKVIENAEGGRTTPSVVAFTKDGEVLVGLPAKRQAVVNPENTIFAVKRLIGRKYNDPAVQQDIKNVPYKIVPHSNGDAWVEAMVITVPAYFNDSQRQATKDTGTIAGLDVLRVINEPTAAALAYGLDKGALPADKSIAVFDLGGGTFDISILEIQSGVFEVKSTNGDTHLGGEDFDIVLVNWIVQEFKKETGIDVSKDRMAIQRIREAAEKAKIELSSTVQTEINLPYITADQTGPKHINMKLTRSKFEQMVEPIIQRVVEPCKKALKDANITENDIGEVILVGGMTRMPKVLEVVKNLFKREPSRGVNPDEAVAIGAGIQAGVLSGSVTDLLLLDVTPLSLGIETLGGVFTRLINRNTTIPTKKSQIFSTAADAQSAVDIKVFQGERELVRDNKMLGNFQLVGIPPAPKGVPQIEVAFDIDADGIVNVKAKDKATGRDQSITLTASSGLSKNEIENMVNQAAQYAESDRRRKESIEVANRADSIIHDTEKALDDFKDQVDTGEAESLRSQLSGLRDIVTRAQSGDESADADDIKRRTDELQQSSLKLFEMQSEGGNQSGPKEGEFKDVDENNKGDKLGRIADWNQPDVREKEVTGGRQSRPGRFQRDQYQAYGSNVISAFSYTHNEDEASFSVVDNRTAAAKKAATLRSIGISKNKQQTRFGAQNQRPQYGRGATTQGRGGYGRGRGGRRFGWRDYDKPQRLRDASVNVGPEWKVLDEIDFMRLGRLNFSVPEPEDLTRYGFLSYYDRAYDRVNTRNEKPLQHLDRVKYDSTTSDDPVLQNYMKENAADVFATDTILALLMCSTRTVYPWDIVINRLEDKIVFDKRDGGAFDYISVNENAQDPPMESSEKDSINTPSALSLEATYINQNFAAQVVNDQQRYEYEEPNPFGTDDEPLASCGYRYRRYDLTSKTAGASTTEDGEEAEDDSISMIVRTEVDACLPGGPNSEPSLITIRALNEFDPNAQGSGGSLNWRQKLDSQRGAVAATEMKNNAAKLARWAVQAILAGSDQMKIGYVSRANPKDNNRHVILGTQAYKPREFVTQMNISVNNGWGIVKAVVDMCFKLPEGKYVLVKDPNKPILRIYSVPINTFEDEEESGEEEEIEKEK</sequence>
<dbReference type="FunFam" id="2.60.34.10:FF:000014">
    <property type="entry name" value="Chaperone protein DnaK HSP70"/>
    <property type="match status" value="1"/>
</dbReference>
<keyword evidence="5" id="KW-0067">ATP-binding</keyword>
<dbReference type="Gene3D" id="2.160.10.10">
    <property type="entry name" value="Hexapeptide repeat proteins"/>
    <property type="match status" value="1"/>
</dbReference>
<dbReference type="InterPro" id="IPR007783">
    <property type="entry name" value="eIF3d"/>
</dbReference>
<accession>A0A261Y6N2</accession>
<keyword evidence="6" id="KW-0694">RNA-binding</keyword>
<dbReference type="SUPFAM" id="SSF100934">
    <property type="entry name" value="Heat shock protein 70kD (HSP70), C-terminal subdomain"/>
    <property type="match status" value="1"/>
</dbReference>